<evidence type="ECO:0000313" key="18">
    <source>
        <dbReference type="EMBL" id="KAA5538528.1"/>
    </source>
</evidence>
<dbReference type="InterPro" id="IPR036849">
    <property type="entry name" value="Enolase-like_C_sf"/>
</dbReference>
<feature type="binding site" evidence="12">
    <location>
        <position position="367"/>
    </location>
    <ligand>
        <name>(2R)-2-phosphoglycerate</name>
        <dbReference type="ChEBI" id="CHEBI:58289"/>
    </ligand>
</feature>
<feature type="binding site" evidence="12">
    <location>
        <position position="366"/>
    </location>
    <ligand>
        <name>(2R)-2-phosphoglycerate</name>
        <dbReference type="ChEBI" id="CHEBI:58289"/>
    </ligand>
</feature>
<feature type="active site" description="Proton donor" evidence="12 13">
    <location>
        <position position="205"/>
    </location>
</feature>
<dbReference type="NCBIfam" id="TIGR01060">
    <property type="entry name" value="eno"/>
    <property type="match status" value="1"/>
</dbReference>
<dbReference type="InterPro" id="IPR000941">
    <property type="entry name" value="Enolase"/>
</dbReference>
<dbReference type="SFLD" id="SFLDS00001">
    <property type="entry name" value="Enolase"/>
    <property type="match status" value="1"/>
</dbReference>
<dbReference type="SMART" id="SM01193">
    <property type="entry name" value="Enolase_N"/>
    <property type="match status" value="1"/>
</dbReference>
<comment type="catalytic activity">
    <reaction evidence="12">
        <text>(2R)-2-phosphoglycerate = phosphoenolpyruvate + H2O</text>
        <dbReference type="Rhea" id="RHEA:10164"/>
        <dbReference type="ChEBI" id="CHEBI:15377"/>
        <dbReference type="ChEBI" id="CHEBI:58289"/>
        <dbReference type="ChEBI" id="CHEBI:58702"/>
        <dbReference type="EC" id="4.2.1.11"/>
    </reaction>
</comment>
<comment type="cofactor">
    <cofactor evidence="12">
        <name>Mg(2+)</name>
        <dbReference type="ChEBI" id="CHEBI:18420"/>
    </cofactor>
    <text evidence="12">Binds a second Mg(2+) ion via substrate during catalysis.</text>
</comment>
<evidence type="ECO:0000256" key="10">
    <source>
        <dbReference type="ARBA" id="ARBA00023239"/>
    </source>
</evidence>
<dbReference type="PANTHER" id="PTHR11902">
    <property type="entry name" value="ENOLASE"/>
    <property type="match status" value="1"/>
</dbReference>
<dbReference type="InterPro" id="IPR020809">
    <property type="entry name" value="Enolase_CS"/>
</dbReference>
<dbReference type="PANTHER" id="PTHR11902:SF1">
    <property type="entry name" value="ENOLASE"/>
    <property type="match status" value="1"/>
</dbReference>
<feature type="binding site" evidence="12 15">
    <location>
        <position position="285"/>
    </location>
    <ligand>
        <name>Mg(2+)</name>
        <dbReference type="ChEBI" id="CHEBI:18420"/>
    </ligand>
</feature>
<comment type="similarity">
    <text evidence="2 12">Belongs to the enolase family.</text>
</comment>
<evidence type="ECO:0000256" key="8">
    <source>
        <dbReference type="ARBA" id="ARBA00022842"/>
    </source>
</evidence>
<proteinExistence type="inferred from homology"/>
<feature type="domain" description="Enolase C-terminal TIM barrel" evidence="16">
    <location>
        <begin position="139"/>
        <end position="425"/>
    </location>
</feature>
<feature type="binding site" evidence="12 15">
    <location>
        <position position="242"/>
    </location>
    <ligand>
        <name>Mg(2+)</name>
        <dbReference type="ChEBI" id="CHEBI:18420"/>
    </ligand>
</feature>
<feature type="binding site" evidence="14">
    <location>
        <position position="388"/>
    </location>
    <ligand>
        <name>substrate</name>
    </ligand>
</feature>
<name>A0A5M6CT83_9BACT</name>
<dbReference type="UniPathway" id="UPA00109">
    <property type="reaction ID" value="UER00187"/>
</dbReference>
<dbReference type="CDD" id="cd03313">
    <property type="entry name" value="enolase"/>
    <property type="match status" value="1"/>
</dbReference>
<protein>
    <recommendedName>
        <fullName evidence="4 12">Enolase</fullName>
        <ecNumber evidence="3 12">4.2.1.11</ecNumber>
    </recommendedName>
    <alternativeName>
        <fullName evidence="12">2-phospho-D-glycerate hydro-lyase</fullName>
    </alternativeName>
    <alternativeName>
        <fullName evidence="12">2-phosphoglycerate dehydratase</fullName>
    </alternativeName>
</protein>
<dbReference type="Gene3D" id="3.20.20.120">
    <property type="entry name" value="Enolase-like C-terminal domain"/>
    <property type="match status" value="1"/>
</dbReference>
<dbReference type="InterPro" id="IPR020811">
    <property type="entry name" value="Enolase_N"/>
</dbReference>
<dbReference type="RefSeq" id="WP_150079831.1">
    <property type="nucleotide sequence ID" value="NZ_VWOX01000031.1"/>
</dbReference>
<gene>
    <name evidence="12" type="primary">eno</name>
    <name evidence="18" type="ORF">FYK55_27490</name>
</gene>
<dbReference type="SMART" id="SM01192">
    <property type="entry name" value="Enolase_C"/>
    <property type="match status" value="1"/>
</dbReference>
<evidence type="ECO:0000256" key="2">
    <source>
        <dbReference type="ARBA" id="ARBA00009604"/>
    </source>
</evidence>
<evidence type="ECO:0000256" key="6">
    <source>
        <dbReference type="ARBA" id="ARBA00022525"/>
    </source>
</evidence>
<evidence type="ECO:0000256" key="15">
    <source>
        <dbReference type="PIRSR" id="PIRSR001400-3"/>
    </source>
</evidence>
<evidence type="ECO:0000259" key="16">
    <source>
        <dbReference type="SMART" id="SM01192"/>
    </source>
</evidence>
<feature type="binding site" evidence="14">
    <location>
        <position position="164"/>
    </location>
    <ligand>
        <name>substrate</name>
    </ligand>
</feature>
<feature type="binding site" evidence="14">
    <location>
        <position position="285"/>
    </location>
    <ligand>
        <name>substrate</name>
    </ligand>
</feature>
<reference evidence="18 19" key="1">
    <citation type="submission" date="2019-08" db="EMBL/GenBank/DDBJ databases">
        <authorList>
            <person name="Dhanesh K."/>
            <person name="Kumar G."/>
            <person name="Sasikala C."/>
            <person name="Venkata Ramana C."/>
        </authorList>
    </citation>
    <scope>NUCLEOTIDE SEQUENCE [LARGE SCALE GENOMIC DNA]</scope>
    <source>
        <strain evidence="18 19">JC645</strain>
    </source>
</reference>
<feature type="binding site" evidence="12">
    <location>
        <position position="337"/>
    </location>
    <ligand>
        <name>(2R)-2-phosphoglycerate</name>
        <dbReference type="ChEBI" id="CHEBI:58289"/>
    </ligand>
</feature>
<dbReference type="InterPro" id="IPR029017">
    <property type="entry name" value="Enolase-like_N"/>
</dbReference>
<evidence type="ECO:0000256" key="4">
    <source>
        <dbReference type="ARBA" id="ARBA00017068"/>
    </source>
</evidence>
<organism evidence="18 19">
    <name type="scientific">Roseiconus nitratireducens</name>
    <dbReference type="NCBI Taxonomy" id="2605748"/>
    <lineage>
        <taxon>Bacteria</taxon>
        <taxon>Pseudomonadati</taxon>
        <taxon>Planctomycetota</taxon>
        <taxon>Planctomycetia</taxon>
        <taxon>Pirellulales</taxon>
        <taxon>Pirellulaceae</taxon>
        <taxon>Roseiconus</taxon>
    </lineage>
</organism>
<dbReference type="GO" id="GO:0009986">
    <property type="term" value="C:cell surface"/>
    <property type="evidence" value="ECO:0007669"/>
    <property type="project" value="UniProtKB-SubCell"/>
</dbReference>
<dbReference type="Proteomes" id="UP000324479">
    <property type="component" value="Unassembled WGS sequence"/>
</dbReference>
<keyword evidence="18" id="KW-0670">Pyruvate</keyword>
<dbReference type="EC" id="4.2.1.11" evidence="3 12"/>
<feature type="binding site" evidence="14">
    <location>
        <position position="312"/>
    </location>
    <ligand>
        <name>substrate</name>
    </ligand>
</feature>
<dbReference type="FunFam" id="3.20.20.120:FF:000001">
    <property type="entry name" value="Enolase"/>
    <property type="match status" value="1"/>
</dbReference>
<dbReference type="EMBL" id="VWOX01000031">
    <property type="protein sequence ID" value="KAA5538528.1"/>
    <property type="molecule type" value="Genomic_DNA"/>
</dbReference>
<feature type="domain" description="Enolase N-terminal" evidence="17">
    <location>
        <begin position="4"/>
        <end position="134"/>
    </location>
</feature>
<evidence type="ECO:0000259" key="17">
    <source>
        <dbReference type="SMART" id="SM01193"/>
    </source>
</evidence>
<dbReference type="PRINTS" id="PR00148">
    <property type="entry name" value="ENOLASE"/>
</dbReference>
<dbReference type="GO" id="GO:0000287">
    <property type="term" value="F:magnesium ion binding"/>
    <property type="evidence" value="ECO:0007669"/>
    <property type="project" value="UniProtKB-UniRule"/>
</dbReference>
<dbReference type="PIRSF" id="PIRSF001400">
    <property type="entry name" value="Enolase"/>
    <property type="match status" value="1"/>
</dbReference>
<dbReference type="GO" id="GO:0006096">
    <property type="term" value="P:glycolytic process"/>
    <property type="evidence" value="ECO:0007669"/>
    <property type="project" value="UniProtKB-UniRule"/>
</dbReference>
<evidence type="ECO:0000256" key="12">
    <source>
        <dbReference type="HAMAP-Rule" id="MF_00318"/>
    </source>
</evidence>
<evidence type="ECO:0000256" key="1">
    <source>
        <dbReference type="ARBA" id="ARBA00005031"/>
    </source>
</evidence>
<dbReference type="Pfam" id="PF03952">
    <property type="entry name" value="Enolase_N"/>
    <property type="match status" value="1"/>
</dbReference>
<keyword evidence="6 12" id="KW-0964">Secreted</keyword>
<dbReference type="FunFam" id="3.30.390.10:FF:000001">
    <property type="entry name" value="Enolase"/>
    <property type="match status" value="1"/>
</dbReference>
<dbReference type="InterPro" id="IPR020810">
    <property type="entry name" value="Enolase_C"/>
</dbReference>
<dbReference type="SUPFAM" id="SSF54826">
    <property type="entry name" value="Enolase N-terminal domain-like"/>
    <property type="match status" value="1"/>
</dbReference>
<dbReference type="SFLD" id="SFLDG00178">
    <property type="entry name" value="enolase"/>
    <property type="match status" value="1"/>
</dbReference>
<dbReference type="Pfam" id="PF00113">
    <property type="entry name" value="Enolase_C"/>
    <property type="match status" value="1"/>
</dbReference>
<dbReference type="Gene3D" id="3.30.390.10">
    <property type="entry name" value="Enolase-like, N-terminal domain"/>
    <property type="match status" value="1"/>
</dbReference>
<comment type="caution">
    <text evidence="18">The sequence shown here is derived from an EMBL/GenBank/DDBJ whole genome shotgun (WGS) entry which is preliminary data.</text>
</comment>
<sequence length="427" mass="46005">MTLIEAIHARQILDSRGNPTIECEVLLDDGAHGRAAVPSGASTGAHEAWELRDGDKSVFMGKGVQKAVANVNEKIAQVLQGMDALDQAEIDNAMLELDGTENKKTLGANAILGVSLATAHAAAASTGQPLFRYLGGVGARLLPAPMMNIINGGEHADNSVDIQEFMVMPLGFERFSDALRCGTEIFHNLKKVLSGKGYNTAVGDEGGFAPDLKSNQEALDVIMQAIDQAGYKAGEQVWIALDAASTEFYDRDSKKYSIDGKQLSGDEMVDFLADWCDKYPICSIEDGCDEDDWETWKKLTERVGDRVQLVGDDLFVTNVTRLQKGIDEGIANSILIKVNQIGSLTETIDAIQLAGRNGYTAVTSHRSGETEDSTIADLAVALCTGQIKTGSASRSDRMAKYNQLLRIEEMLGDAALYGGPYFADKLK</sequence>
<keyword evidence="8 12" id="KW-0460">Magnesium</keyword>
<feature type="binding site" evidence="14">
    <location>
        <position position="155"/>
    </location>
    <ligand>
        <name>substrate</name>
    </ligand>
</feature>
<dbReference type="SFLD" id="SFLDF00002">
    <property type="entry name" value="enolase"/>
    <property type="match status" value="1"/>
</dbReference>
<dbReference type="SUPFAM" id="SSF51604">
    <property type="entry name" value="Enolase C-terminal domain-like"/>
    <property type="match status" value="1"/>
</dbReference>
<keyword evidence="19" id="KW-1185">Reference proteome</keyword>
<feature type="binding site" evidence="12">
    <location>
        <position position="163"/>
    </location>
    <ligand>
        <name>(2R)-2-phosphoglycerate</name>
        <dbReference type="ChEBI" id="CHEBI:58289"/>
    </ligand>
</feature>
<comment type="subcellular location">
    <subcellularLocation>
        <location evidence="12">Cytoplasm</location>
    </subcellularLocation>
    <subcellularLocation>
        <location evidence="12">Secreted</location>
    </subcellularLocation>
    <subcellularLocation>
        <location evidence="12">Cell surface</location>
    </subcellularLocation>
    <text evidence="12">Fractions of enolase are present in both the cytoplasm and on the cell surface.</text>
</comment>
<keyword evidence="10 12" id="KW-0456">Lyase</keyword>
<keyword evidence="9 12" id="KW-0324">Glycolysis</keyword>
<evidence type="ECO:0000256" key="7">
    <source>
        <dbReference type="ARBA" id="ARBA00022723"/>
    </source>
</evidence>
<feature type="binding site" evidence="14">
    <location>
        <begin position="364"/>
        <end position="367"/>
    </location>
    <ligand>
        <name>substrate</name>
    </ligand>
</feature>
<dbReference type="GO" id="GO:0005576">
    <property type="term" value="C:extracellular region"/>
    <property type="evidence" value="ECO:0007669"/>
    <property type="project" value="UniProtKB-SubCell"/>
</dbReference>
<dbReference type="AlphaFoldDB" id="A0A5M6CT83"/>
<comment type="function">
    <text evidence="11 12">Catalyzes the reversible conversion of 2-phosphoglycerate (2-PG) into phosphoenolpyruvate (PEP). It is essential for the degradation of carbohydrates via glycolysis.</text>
</comment>
<dbReference type="PROSITE" id="PS00164">
    <property type="entry name" value="ENOLASE"/>
    <property type="match status" value="1"/>
</dbReference>
<feature type="binding site" evidence="12 15">
    <location>
        <position position="312"/>
    </location>
    <ligand>
        <name>Mg(2+)</name>
        <dbReference type="ChEBI" id="CHEBI:18420"/>
    </ligand>
</feature>
<evidence type="ECO:0000256" key="9">
    <source>
        <dbReference type="ARBA" id="ARBA00023152"/>
    </source>
</evidence>
<comment type="pathway">
    <text evidence="1 12">Carbohydrate degradation; glycolysis; pyruvate from D-glyceraldehyde 3-phosphate: step 4/5.</text>
</comment>
<evidence type="ECO:0000256" key="3">
    <source>
        <dbReference type="ARBA" id="ARBA00012058"/>
    </source>
</evidence>
<keyword evidence="5 12" id="KW-0963">Cytoplasm</keyword>
<keyword evidence="7 12" id="KW-0479">Metal-binding</keyword>
<dbReference type="GO" id="GO:0004634">
    <property type="term" value="F:phosphopyruvate hydratase activity"/>
    <property type="evidence" value="ECO:0007669"/>
    <property type="project" value="UniProtKB-UniRule"/>
</dbReference>
<feature type="binding site" evidence="12">
    <location>
        <position position="388"/>
    </location>
    <ligand>
        <name>(2R)-2-phosphoglycerate</name>
        <dbReference type="ChEBI" id="CHEBI:58289"/>
    </ligand>
</feature>
<evidence type="ECO:0000256" key="13">
    <source>
        <dbReference type="PIRSR" id="PIRSR001400-1"/>
    </source>
</evidence>
<evidence type="ECO:0000256" key="5">
    <source>
        <dbReference type="ARBA" id="ARBA00022490"/>
    </source>
</evidence>
<evidence type="ECO:0000256" key="11">
    <source>
        <dbReference type="ARBA" id="ARBA00045763"/>
    </source>
</evidence>
<evidence type="ECO:0000313" key="19">
    <source>
        <dbReference type="Proteomes" id="UP000324479"/>
    </source>
</evidence>
<feature type="active site" description="Proton acceptor" evidence="12 13">
    <location>
        <position position="337"/>
    </location>
</feature>
<comment type="cofactor">
    <cofactor evidence="15">
        <name>Mg(2+)</name>
        <dbReference type="ChEBI" id="CHEBI:18420"/>
    </cofactor>
    <text evidence="15">Mg(2+) is required for catalysis and for stabilizing the dimer.</text>
</comment>
<evidence type="ECO:0000256" key="14">
    <source>
        <dbReference type="PIRSR" id="PIRSR001400-2"/>
    </source>
</evidence>
<accession>A0A5M6CT83</accession>
<dbReference type="GO" id="GO:0000015">
    <property type="term" value="C:phosphopyruvate hydratase complex"/>
    <property type="evidence" value="ECO:0007669"/>
    <property type="project" value="InterPro"/>
</dbReference>
<dbReference type="HAMAP" id="MF_00318">
    <property type="entry name" value="Enolase"/>
    <property type="match status" value="1"/>
</dbReference>